<feature type="transmembrane region" description="Helical" evidence="6">
    <location>
        <begin position="64"/>
        <end position="85"/>
    </location>
</feature>
<feature type="transmembrane region" description="Helical" evidence="6">
    <location>
        <begin position="38"/>
        <end position="58"/>
    </location>
</feature>
<proteinExistence type="predicted"/>
<protein>
    <submittedName>
        <fullName evidence="7">Amino acid permease</fullName>
    </submittedName>
</protein>
<feature type="transmembrane region" description="Helical" evidence="6">
    <location>
        <begin position="202"/>
        <end position="221"/>
    </location>
</feature>
<feature type="transmembrane region" description="Helical" evidence="6">
    <location>
        <begin position="362"/>
        <end position="383"/>
    </location>
</feature>
<keyword evidence="4 6" id="KW-1133">Transmembrane helix</keyword>
<dbReference type="PIRSF" id="PIRSF006060">
    <property type="entry name" value="AA_transporter"/>
    <property type="match status" value="1"/>
</dbReference>
<keyword evidence="2" id="KW-0813">Transport</keyword>
<reference evidence="7 8" key="1">
    <citation type="submission" date="2012-09" db="EMBL/GenBank/DDBJ databases">
        <title>Celeribacter baekdonensis B30 Genome Sequencing.</title>
        <authorList>
            <person name="Wang W."/>
        </authorList>
    </citation>
    <scope>NUCLEOTIDE SEQUENCE [LARGE SCALE GENOMIC DNA]</scope>
    <source>
        <strain evidence="7 8">B30</strain>
    </source>
</reference>
<dbReference type="GO" id="GO:0015171">
    <property type="term" value="F:amino acid transmembrane transporter activity"/>
    <property type="evidence" value="ECO:0007669"/>
    <property type="project" value="TreeGrafter"/>
</dbReference>
<dbReference type="PATRIC" id="fig|1208323.3.peg.838"/>
<dbReference type="EMBL" id="AMRK01000002">
    <property type="protein sequence ID" value="EKE73207.1"/>
    <property type="molecule type" value="Genomic_DNA"/>
</dbReference>
<dbReference type="AlphaFoldDB" id="K2JEZ8"/>
<keyword evidence="5 6" id="KW-0472">Membrane</keyword>
<dbReference type="Gene3D" id="1.20.1740.10">
    <property type="entry name" value="Amino acid/polyamine transporter I"/>
    <property type="match status" value="1"/>
</dbReference>
<evidence type="ECO:0000256" key="6">
    <source>
        <dbReference type="SAM" id="Phobius"/>
    </source>
</evidence>
<feature type="transmembrane region" description="Helical" evidence="6">
    <location>
        <begin position="286"/>
        <end position="314"/>
    </location>
</feature>
<dbReference type="Pfam" id="PF13520">
    <property type="entry name" value="AA_permease_2"/>
    <property type="match status" value="1"/>
</dbReference>
<feature type="transmembrane region" description="Helical" evidence="6">
    <location>
        <begin position="170"/>
        <end position="190"/>
    </location>
</feature>
<evidence type="ECO:0000313" key="8">
    <source>
        <dbReference type="Proteomes" id="UP000006762"/>
    </source>
</evidence>
<dbReference type="GO" id="GO:0016020">
    <property type="term" value="C:membrane"/>
    <property type="evidence" value="ECO:0007669"/>
    <property type="project" value="UniProtKB-SubCell"/>
</dbReference>
<comment type="caution">
    <text evidence="7">The sequence shown here is derived from an EMBL/GenBank/DDBJ whole genome shotgun (WGS) entry which is preliminary data.</text>
</comment>
<evidence type="ECO:0000256" key="3">
    <source>
        <dbReference type="ARBA" id="ARBA00022692"/>
    </source>
</evidence>
<dbReference type="PANTHER" id="PTHR43243">
    <property type="entry name" value="INNER MEMBRANE TRANSPORTER YGJI-RELATED"/>
    <property type="match status" value="1"/>
</dbReference>
<gene>
    <name evidence="7" type="ORF">B30_04072</name>
</gene>
<feature type="transmembrane region" description="Helical" evidence="6">
    <location>
        <begin position="145"/>
        <end position="165"/>
    </location>
</feature>
<dbReference type="PANTHER" id="PTHR43243:SF4">
    <property type="entry name" value="CATIONIC AMINO ACID TRANSPORTER 4"/>
    <property type="match status" value="1"/>
</dbReference>
<name>K2JEZ8_9RHOB</name>
<evidence type="ECO:0000256" key="1">
    <source>
        <dbReference type="ARBA" id="ARBA00004141"/>
    </source>
</evidence>
<evidence type="ECO:0000256" key="5">
    <source>
        <dbReference type="ARBA" id="ARBA00023136"/>
    </source>
</evidence>
<feature type="transmembrane region" description="Helical" evidence="6">
    <location>
        <begin position="242"/>
        <end position="266"/>
    </location>
</feature>
<dbReference type="eggNOG" id="COG0531">
    <property type="taxonomic scope" value="Bacteria"/>
</dbReference>
<keyword evidence="3 6" id="KW-0812">Transmembrane</keyword>
<feature type="transmembrane region" description="Helical" evidence="6">
    <location>
        <begin position="113"/>
        <end position="133"/>
    </location>
</feature>
<keyword evidence="8" id="KW-1185">Reference proteome</keyword>
<sequence length="419" mass="43141">MPWRGQRYFAAYDSNNAHFMKEAKMAETLKRRIGPGLLTAYGVGVMVGAGIYVLVGAVAAEAGLYAPLAFLLAGLIAAPSALSYAELSTRIPEAAGEAAYVEAGFRARWLGRIVGLAIVAGGAVSAAAVLRGGAGYLTSFVDIPLIWAIIGLGAFLVIIAVIGVLESLALAAVFTVIEVAGLALVVWTGWHAPVSPDWSMPAAPYVPGISVAATLAFFAFIGFEDIVNMAEEVKRPERSLPIAIIASLIITTLLYAGVTVIAVRAVPIEDLAASERPLALVFEAGGGPIALLSAIAVIAALNGVLAQIVMAARVMFGLGKSGGVLSIFHHAHPRFGTPVLATVLIGGFVIGAALALPVSNLAGVTSTILLLVFTLVNASLILLKRHAPKAPFCIAPWVPWVGLIFALLALVAFALGGAV</sequence>
<accession>K2JEZ8</accession>
<dbReference type="InterPro" id="IPR002293">
    <property type="entry name" value="AA/rel_permease1"/>
</dbReference>
<evidence type="ECO:0000313" key="7">
    <source>
        <dbReference type="EMBL" id="EKE73207.1"/>
    </source>
</evidence>
<organism evidence="7 8">
    <name type="scientific">Celeribacter baekdonensis B30</name>
    <dbReference type="NCBI Taxonomy" id="1208323"/>
    <lineage>
        <taxon>Bacteria</taxon>
        <taxon>Pseudomonadati</taxon>
        <taxon>Pseudomonadota</taxon>
        <taxon>Alphaproteobacteria</taxon>
        <taxon>Rhodobacterales</taxon>
        <taxon>Roseobacteraceae</taxon>
        <taxon>Celeribacter</taxon>
    </lineage>
</organism>
<dbReference type="STRING" id="1208323.B30_04072"/>
<dbReference type="Proteomes" id="UP000006762">
    <property type="component" value="Unassembled WGS sequence"/>
</dbReference>
<evidence type="ECO:0000256" key="2">
    <source>
        <dbReference type="ARBA" id="ARBA00022448"/>
    </source>
</evidence>
<feature type="transmembrane region" description="Helical" evidence="6">
    <location>
        <begin position="335"/>
        <end position="356"/>
    </location>
</feature>
<comment type="subcellular location">
    <subcellularLocation>
        <location evidence="1">Membrane</location>
        <topology evidence="1">Multi-pass membrane protein</topology>
    </subcellularLocation>
</comment>
<feature type="transmembrane region" description="Helical" evidence="6">
    <location>
        <begin position="395"/>
        <end position="416"/>
    </location>
</feature>
<evidence type="ECO:0000256" key="4">
    <source>
        <dbReference type="ARBA" id="ARBA00022989"/>
    </source>
</evidence>